<reference evidence="1" key="1">
    <citation type="submission" date="2022-01" db="EMBL/GenBank/DDBJ databases">
        <authorList>
            <person name="King R."/>
        </authorList>
    </citation>
    <scope>NUCLEOTIDE SEQUENCE</scope>
</reference>
<keyword evidence="2" id="KW-1185">Reference proteome</keyword>
<protein>
    <recommendedName>
        <fullName evidence="3">Reverse transcriptase</fullName>
    </recommendedName>
</protein>
<name>A0A9N9XAS1_DIABA</name>
<dbReference type="Proteomes" id="UP001153709">
    <property type="component" value="Chromosome 10"/>
</dbReference>
<evidence type="ECO:0000313" key="2">
    <source>
        <dbReference type="Proteomes" id="UP001153709"/>
    </source>
</evidence>
<sequence length="94" mass="11099">MLPIEILKFLDKKHIYVLVTLLNQIYSSGVLPKEWLTSIFICFPKKKNLRECSDYRTISVMSHVLKLLLKVIHNRIYHKLDIDTIWFSQKPGNA</sequence>
<dbReference type="EMBL" id="OU898285">
    <property type="protein sequence ID" value="CAG9828617.1"/>
    <property type="molecule type" value="Genomic_DNA"/>
</dbReference>
<gene>
    <name evidence="1" type="ORF">DIABBA_LOCUS2526</name>
</gene>
<proteinExistence type="predicted"/>
<dbReference type="AlphaFoldDB" id="A0A9N9XAS1"/>
<dbReference type="OrthoDB" id="6765864at2759"/>
<dbReference type="PANTHER" id="PTHR19446">
    <property type="entry name" value="REVERSE TRANSCRIPTASES"/>
    <property type="match status" value="1"/>
</dbReference>
<evidence type="ECO:0008006" key="3">
    <source>
        <dbReference type="Google" id="ProtNLM"/>
    </source>
</evidence>
<evidence type="ECO:0000313" key="1">
    <source>
        <dbReference type="EMBL" id="CAG9828617.1"/>
    </source>
</evidence>
<accession>A0A9N9XAS1</accession>
<organism evidence="1 2">
    <name type="scientific">Diabrotica balteata</name>
    <name type="common">Banded cucumber beetle</name>
    <dbReference type="NCBI Taxonomy" id="107213"/>
    <lineage>
        <taxon>Eukaryota</taxon>
        <taxon>Metazoa</taxon>
        <taxon>Ecdysozoa</taxon>
        <taxon>Arthropoda</taxon>
        <taxon>Hexapoda</taxon>
        <taxon>Insecta</taxon>
        <taxon>Pterygota</taxon>
        <taxon>Neoptera</taxon>
        <taxon>Endopterygota</taxon>
        <taxon>Coleoptera</taxon>
        <taxon>Polyphaga</taxon>
        <taxon>Cucujiformia</taxon>
        <taxon>Chrysomeloidea</taxon>
        <taxon>Chrysomelidae</taxon>
        <taxon>Galerucinae</taxon>
        <taxon>Diabroticina</taxon>
        <taxon>Diabroticites</taxon>
        <taxon>Diabrotica</taxon>
    </lineage>
</organism>